<accession>A0AAV2SH46</accession>
<organism evidence="3 4">
    <name type="scientific">Meganyctiphanes norvegica</name>
    <name type="common">Northern krill</name>
    <name type="synonym">Thysanopoda norvegica</name>
    <dbReference type="NCBI Taxonomy" id="48144"/>
    <lineage>
        <taxon>Eukaryota</taxon>
        <taxon>Metazoa</taxon>
        <taxon>Ecdysozoa</taxon>
        <taxon>Arthropoda</taxon>
        <taxon>Crustacea</taxon>
        <taxon>Multicrustacea</taxon>
        <taxon>Malacostraca</taxon>
        <taxon>Eumalacostraca</taxon>
        <taxon>Eucarida</taxon>
        <taxon>Euphausiacea</taxon>
        <taxon>Euphausiidae</taxon>
        <taxon>Meganyctiphanes</taxon>
    </lineage>
</organism>
<dbReference type="Gene3D" id="2.130.10.30">
    <property type="entry name" value="Regulator of chromosome condensation 1/beta-lactamase-inhibitor protein II"/>
    <property type="match status" value="1"/>
</dbReference>
<dbReference type="EMBL" id="CAXKWB010076068">
    <property type="protein sequence ID" value="CAL4200028.1"/>
    <property type="molecule type" value="Genomic_DNA"/>
</dbReference>
<dbReference type="GO" id="GO:0005743">
    <property type="term" value="C:mitochondrial inner membrane"/>
    <property type="evidence" value="ECO:0007669"/>
    <property type="project" value="TreeGrafter"/>
</dbReference>
<dbReference type="InterPro" id="IPR053035">
    <property type="entry name" value="Mitochondrial_GEF_domain"/>
</dbReference>
<dbReference type="Proteomes" id="UP001497623">
    <property type="component" value="Unassembled WGS sequence"/>
</dbReference>
<dbReference type="GO" id="GO:0019843">
    <property type="term" value="F:rRNA binding"/>
    <property type="evidence" value="ECO:0007669"/>
    <property type="project" value="TreeGrafter"/>
</dbReference>
<evidence type="ECO:0000313" key="4">
    <source>
        <dbReference type="Proteomes" id="UP001497623"/>
    </source>
</evidence>
<dbReference type="GO" id="GO:0005085">
    <property type="term" value="F:guanyl-nucleotide exchange factor activity"/>
    <property type="evidence" value="ECO:0007669"/>
    <property type="project" value="TreeGrafter"/>
</dbReference>
<dbReference type="PANTHER" id="PTHR46337">
    <property type="entry name" value="RCC1-LIKE G EXCHANGING FACTOR-LIKE PROTEIN"/>
    <property type="match status" value="1"/>
</dbReference>
<evidence type="ECO:0000256" key="1">
    <source>
        <dbReference type="PROSITE-ProRule" id="PRU00235"/>
    </source>
</evidence>
<keyword evidence="4" id="KW-1185">Reference proteome</keyword>
<proteinExistence type="predicted"/>
<dbReference type="AlphaFoldDB" id="A0AAV2SH46"/>
<evidence type="ECO:0000256" key="2">
    <source>
        <dbReference type="SAM" id="MobiDB-lite"/>
    </source>
</evidence>
<protein>
    <submittedName>
        <fullName evidence="3">Uncharacterized protein</fullName>
    </submittedName>
</protein>
<feature type="non-terminal residue" evidence="3">
    <location>
        <position position="480"/>
    </location>
</feature>
<reference evidence="3 4" key="1">
    <citation type="submission" date="2024-05" db="EMBL/GenBank/DDBJ databases">
        <authorList>
            <person name="Wallberg A."/>
        </authorList>
    </citation>
    <scope>NUCLEOTIDE SEQUENCE [LARGE SCALE GENOMIC DNA]</scope>
</reference>
<feature type="repeat" description="RCC1" evidence="1">
    <location>
        <begin position="429"/>
        <end position="478"/>
    </location>
</feature>
<evidence type="ECO:0000313" key="3">
    <source>
        <dbReference type="EMBL" id="CAL4200028.1"/>
    </source>
</evidence>
<dbReference type="InterPro" id="IPR000408">
    <property type="entry name" value="Reg_chr_condens"/>
</dbReference>
<dbReference type="PANTHER" id="PTHR46337:SF1">
    <property type="entry name" value="RCC1-LIKE G EXCHANGING FACTOR-LIKE PROTEIN"/>
    <property type="match status" value="1"/>
</dbReference>
<dbReference type="PROSITE" id="PS50012">
    <property type="entry name" value="RCC1_3"/>
    <property type="match status" value="2"/>
</dbReference>
<dbReference type="Pfam" id="PF00415">
    <property type="entry name" value="RCC1"/>
    <property type="match status" value="1"/>
</dbReference>
<feature type="region of interest" description="Disordered" evidence="2">
    <location>
        <begin position="146"/>
        <end position="166"/>
    </location>
</feature>
<dbReference type="InterPro" id="IPR009091">
    <property type="entry name" value="RCC1/BLIP-II"/>
</dbReference>
<dbReference type="SUPFAM" id="SSF50985">
    <property type="entry name" value="RCC1/BLIP-II"/>
    <property type="match status" value="1"/>
</dbReference>
<sequence length="480" mass="52677">MSKIRLILKPITSEQITIGNFFCARNTGIGLGHINGAKATQRKQIHISQNLDALAEFQYVTGKQPGKDHSYFWSFGHRDIRKASFLHPHSANRYDKIVIYTNFSLSYGNYVQMVKITNSEGSQSILLSMNKTTILTCFPSKYLPTLKNNEPNKKRRPRSPSPSTSPIVTHFVRDNKVITKTSRKCMVFKILTLAKKDIIEEVCHLGENPPTHCEGFSLTYEDLAAKTANHRQHRTKILGGVVTTYVKDCNFNAKFSSIFLTKDGAIYTCGWGADGQTGQGTYDNISTAGLVVGDVAGENIVKVSCRADCALALNDAGDVFGWGNSEYHQLNSVTSEMQIHSARRLQLPSHIGKVVDVAAAGTMCLILNESGDVFSWGYGPIGRGPEVSYCKEPTLIPRTLFGCNQLAPDVKVSSVHCGLNMLGAVNSQGSLYTWGKNTGGCLGHGHIKDHYFPIRVCIAGSIKKVSMAVDHMAVLVKEIL</sequence>
<feature type="repeat" description="RCC1" evidence="1">
    <location>
        <begin position="317"/>
        <end position="370"/>
    </location>
</feature>
<dbReference type="GO" id="GO:0070131">
    <property type="term" value="P:positive regulation of mitochondrial translation"/>
    <property type="evidence" value="ECO:0007669"/>
    <property type="project" value="TreeGrafter"/>
</dbReference>
<comment type="caution">
    <text evidence="3">The sequence shown here is derived from an EMBL/GenBank/DDBJ whole genome shotgun (WGS) entry which is preliminary data.</text>
</comment>
<name>A0AAV2SH46_MEGNR</name>
<gene>
    <name evidence="3" type="ORF">MNOR_LOCUS37494</name>
</gene>